<organism evidence="2 3">
    <name type="scientific">Dryococelus australis</name>
    <dbReference type="NCBI Taxonomy" id="614101"/>
    <lineage>
        <taxon>Eukaryota</taxon>
        <taxon>Metazoa</taxon>
        <taxon>Ecdysozoa</taxon>
        <taxon>Arthropoda</taxon>
        <taxon>Hexapoda</taxon>
        <taxon>Insecta</taxon>
        <taxon>Pterygota</taxon>
        <taxon>Neoptera</taxon>
        <taxon>Polyneoptera</taxon>
        <taxon>Phasmatodea</taxon>
        <taxon>Verophasmatodea</taxon>
        <taxon>Anareolatae</taxon>
        <taxon>Phasmatidae</taxon>
        <taxon>Eurycanthinae</taxon>
        <taxon>Dryococelus</taxon>
    </lineage>
</organism>
<feature type="compositionally biased region" description="Polar residues" evidence="1">
    <location>
        <begin position="529"/>
        <end position="548"/>
    </location>
</feature>
<feature type="region of interest" description="Disordered" evidence="1">
    <location>
        <begin position="482"/>
        <end position="548"/>
    </location>
</feature>
<evidence type="ECO:0000313" key="3">
    <source>
        <dbReference type="Proteomes" id="UP001159363"/>
    </source>
</evidence>
<proteinExistence type="predicted"/>
<gene>
    <name evidence="2" type="ORF">PR048_010534</name>
</gene>
<accession>A0ABQ9I437</accession>
<protein>
    <submittedName>
        <fullName evidence="2">Uncharacterized protein</fullName>
    </submittedName>
</protein>
<keyword evidence="3" id="KW-1185">Reference proteome</keyword>
<sequence length="955" mass="104449">MEERLVNSPPTKANRVQSLAKPLWIFAYGIRGGRCRRVLLGCLPFLPPHHSDPAPYSSQSPSSALKTSLLRVGWTHPPPSRLRPRSEGAMRATLTRTSSSSSLLRARPTEKDMIDCKSFYTIKDISLGKYQLGSPLIDDRPIMNAIKYTVVSAVVWTNRTMLSSNTDTNRTSVLAVIRIFAQATISQETRVSIPVLGAAQMCSTDFTRSLVCCFEKGGGGEASCAGCHVLRARGLGRSWLGGPRSRQTARSCAAVSTAPLSLLAVPRSPPEPDRRRDADSRRARTRVVMPGCLVEAPRLSPDAAPAWPPFGPSVLTSRERCRGGRAVRLLASSLQSEPGSIPGRVTPVSSQVGIVPDDAADRRLPFIPPLHSGAAPFSPRFILIGSQDLVVMSRQNHSTEKQGKFRLCMVKKWCHGAHALACQLPSAMAAPRSVASAKHQSSGFPVLSGQLCENDVFVVTTPVSGVLCSLSLHGTTFQRRVGRHLSQSSPPPPPQKGRVEKANQKRSPNLHLTGQAWWRPRSSPGGHPQSGTRSQDHQLQPEQTKETTPISCWESDLRHVNITVPKSRCSREEGWTVVSNWSMPHQDRRLFIVDESEVRWSWGRDGTQGGGEQEYPRENQLAYAVKSAGVWSCREWISARRLSSLASCRLNLRNTRDSTEGEPSRRGSHRTATQSADLPVRACDARGTTSRPPIDAVFTSQHCCIPLSCSAGGGFHHVLAEECGRGKGGRCAPEHPSPHYYLQQFTMANVRNARLFLANDYKGDNINSDQEILTPGNALGNAMCSVVPQNMIQSVREYGRDSINPRWRVEICLNLACCYGPRGHRKSPSAALCFPQQTTQFFQSNNRSSRVMGSLGQWELSGWAAGGLQLDSDDLGNLRFDPGGARKPSTRARLRAGPGGVKSRPDLFTLSLTSPVPVPCAICAITNDLTVDETLSPATYLPRTSDYTLTFRICY</sequence>
<feature type="compositionally biased region" description="Basic and acidic residues" evidence="1">
    <location>
        <begin position="655"/>
        <end position="665"/>
    </location>
</feature>
<dbReference type="EMBL" id="JARBHB010000003">
    <property type="protein sequence ID" value="KAJ8891025.1"/>
    <property type="molecule type" value="Genomic_DNA"/>
</dbReference>
<feature type="region of interest" description="Disordered" evidence="1">
    <location>
        <begin position="74"/>
        <end position="104"/>
    </location>
</feature>
<feature type="compositionally biased region" description="Low complexity" evidence="1">
    <location>
        <begin position="91"/>
        <end position="104"/>
    </location>
</feature>
<comment type="caution">
    <text evidence="2">The sequence shown here is derived from an EMBL/GenBank/DDBJ whole genome shotgun (WGS) entry which is preliminary data.</text>
</comment>
<feature type="region of interest" description="Disordered" evidence="1">
    <location>
        <begin position="655"/>
        <end position="675"/>
    </location>
</feature>
<evidence type="ECO:0000256" key="1">
    <source>
        <dbReference type="SAM" id="MobiDB-lite"/>
    </source>
</evidence>
<evidence type="ECO:0000313" key="2">
    <source>
        <dbReference type="EMBL" id="KAJ8891025.1"/>
    </source>
</evidence>
<reference evidence="2 3" key="1">
    <citation type="submission" date="2023-02" db="EMBL/GenBank/DDBJ databases">
        <title>LHISI_Scaffold_Assembly.</title>
        <authorList>
            <person name="Stuart O.P."/>
            <person name="Cleave R."/>
            <person name="Magrath M.J.L."/>
            <person name="Mikheyev A.S."/>
        </authorList>
    </citation>
    <scope>NUCLEOTIDE SEQUENCE [LARGE SCALE GENOMIC DNA]</scope>
    <source>
        <strain evidence="2">Daus_M_001</strain>
        <tissue evidence="2">Leg muscle</tissue>
    </source>
</reference>
<dbReference type="Proteomes" id="UP001159363">
    <property type="component" value="Chromosome 3"/>
</dbReference>
<name>A0ABQ9I437_9NEOP</name>